<dbReference type="InterPro" id="IPR018368">
    <property type="entry name" value="ClpA/B_CS1"/>
</dbReference>
<dbReference type="InterPro" id="IPR001270">
    <property type="entry name" value="ClpA/B"/>
</dbReference>
<dbReference type="PANTHER" id="PTHR11638">
    <property type="entry name" value="ATP-DEPENDENT CLP PROTEASE"/>
    <property type="match status" value="1"/>
</dbReference>
<evidence type="ECO:0000256" key="5">
    <source>
        <dbReference type="PROSITE-ProRule" id="PRU01251"/>
    </source>
</evidence>
<keyword evidence="3" id="KW-0067">ATP-binding</keyword>
<dbReference type="GO" id="GO:0005524">
    <property type="term" value="F:ATP binding"/>
    <property type="evidence" value="ECO:0007669"/>
    <property type="project" value="UniProtKB-KW"/>
</dbReference>
<dbReference type="GO" id="GO:0005737">
    <property type="term" value="C:cytoplasm"/>
    <property type="evidence" value="ECO:0007669"/>
    <property type="project" value="TreeGrafter"/>
</dbReference>
<evidence type="ECO:0000256" key="3">
    <source>
        <dbReference type="ARBA" id="ARBA00022840"/>
    </source>
</evidence>
<evidence type="ECO:0000259" key="7">
    <source>
        <dbReference type="PROSITE" id="PS51903"/>
    </source>
</evidence>
<dbReference type="InterPro" id="IPR003593">
    <property type="entry name" value="AAA+_ATPase"/>
</dbReference>
<dbReference type="PANTHER" id="PTHR11638:SF18">
    <property type="entry name" value="HEAT SHOCK PROTEIN 104"/>
    <property type="match status" value="1"/>
</dbReference>
<dbReference type="SUPFAM" id="SSF81923">
    <property type="entry name" value="Double Clp-N motif"/>
    <property type="match status" value="1"/>
</dbReference>
<dbReference type="Gene3D" id="3.40.50.300">
    <property type="entry name" value="P-loop containing nucleotide triphosphate hydrolases"/>
    <property type="match status" value="2"/>
</dbReference>
<dbReference type="SMART" id="SM00382">
    <property type="entry name" value="AAA"/>
    <property type="match status" value="2"/>
</dbReference>
<dbReference type="InterPro" id="IPR027417">
    <property type="entry name" value="P-loop_NTPase"/>
</dbReference>
<feature type="compositionally biased region" description="Gly residues" evidence="6">
    <location>
        <begin position="153"/>
        <end position="162"/>
    </location>
</feature>
<dbReference type="Pfam" id="PF17871">
    <property type="entry name" value="AAA_lid_9"/>
    <property type="match status" value="1"/>
</dbReference>
<dbReference type="InterPro" id="IPR019489">
    <property type="entry name" value="Clp_ATPase_C"/>
</dbReference>
<evidence type="ECO:0000256" key="1">
    <source>
        <dbReference type="ARBA" id="ARBA00022737"/>
    </source>
</evidence>
<dbReference type="CDD" id="cd19499">
    <property type="entry name" value="RecA-like_ClpB_Hsp104-like"/>
    <property type="match status" value="1"/>
</dbReference>
<evidence type="ECO:0000313" key="8">
    <source>
        <dbReference type="EMBL" id="CAA9282577.1"/>
    </source>
</evidence>
<gene>
    <name evidence="8" type="ORF">AVDCRST_MAG77-3983</name>
</gene>
<dbReference type="Pfam" id="PF02861">
    <property type="entry name" value="Clp_N"/>
    <property type="match status" value="1"/>
</dbReference>
<protein>
    <submittedName>
        <fullName evidence="8">ClpB protein</fullName>
    </submittedName>
</protein>
<dbReference type="PRINTS" id="PR00300">
    <property type="entry name" value="CLPPROTEASEA"/>
</dbReference>
<dbReference type="GO" id="GO:0016887">
    <property type="term" value="F:ATP hydrolysis activity"/>
    <property type="evidence" value="ECO:0007669"/>
    <property type="project" value="InterPro"/>
</dbReference>
<dbReference type="EMBL" id="CADCTC010000209">
    <property type="protein sequence ID" value="CAA9282577.1"/>
    <property type="molecule type" value="Genomic_DNA"/>
</dbReference>
<accession>A0A6J4JMV0</accession>
<dbReference type="InterPro" id="IPR041546">
    <property type="entry name" value="ClpA/ClpB_AAA_lid"/>
</dbReference>
<keyword evidence="2" id="KW-0547">Nucleotide-binding</keyword>
<dbReference type="Gene3D" id="1.10.1780.10">
    <property type="entry name" value="Clp, N-terminal domain"/>
    <property type="match status" value="1"/>
</dbReference>
<dbReference type="Pfam" id="PF00004">
    <property type="entry name" value="AAA"/>
    <property type="match status" value="1"/>
</dbReference>
<organism evidence="8">
    <name type="scientific">uncultured Chloroflexota bacterium</name>
    <dbReference type="NCBI Taxonomy" id="166587"/>
    <lineage>
        <taxon>Bacteria</taxon>
        <taxon>Bacillati</taxon>
        <taxon>Chloroflexota</taxon>
        <taxon>environmental samples</taxon>
    </lineage>
</organism>
<dbReference type="GO" id="GO:0034605">
    <property type="term" value="P:cellular response to heat"/>
    <property type="evidence" value="ECO:0007669"/>
    <property type="project" value="TreeGrafter"/>
</dbReference>
<dbReference type="Pfam" id="PF07724">
    <property type="entry name" value="AAA_2"/>
    <property type="match status" value="1"/>
</dbReference>
<feature type="region of interest" description="Disordered" evidence="6">
    <location>
        <begin position="146"/>
        <end position="174"/>
    </location>
</feature>
<proteinExistence type="predicted"/>
<feature type="domain" description="Clp R" evidence="7">
    <location>
        <begin position="4"/>
        <end position="146"/>
    </location>
</feature>
<dbReference type="SUPFAM" id="SSF52540">
    <property type="entry name" value="P-loop containing nucleoside triphosphate hydrolases"/>
    <property type="match status" value="2"/>
</dbReference>
<keyword evidence="4" id="KW-0143">Chaperone</keyword>
<dbReference type="InterPro" id="IPR050130">
    <property type="entry name" value="ClpA_ClpB"/>
</dbReference>
<keyword evidence="1 5" id="KW-0677">Repeat</keyword>
<reference evidence="8" key="1">
    <citation type="submission" date="2020-02" db="EMBL/GenBank/DDBJ databases">
        <authorList>
            <person name="Meier V. D."/>
        </authorList>
    </citation>
    <scope>NUCLEOTIDE SEQUENCE</scope>
    <source>
        <strain evidence="8">AVDCRST_MAG77</strain>
    </source>
</reference>
<evidence type="ECO:0000256" key="6">
    <source>
        <dbReference type="SAM" id="MobiDB-lite"/>
    </source>
</evidence>
<dbReference type="InterPro" id="IPR004176">
    <property type="entry name" value="Clp_R_N"/>
</dbReference>
<dbReference type="CDD" id="cd00009">
    <property type="entry name" value="AAA"/>
    <property type="match status" value="1"/>
</dbReference>
<dbReference type="PROSITE" id="PS51903">
    <property type="entry name" value="CLP_R"/>
    <property type="match status" value="1"/>
</dbReference>
<dbReference type="InterPro" id="IPR003959">
    <property type="entry name" value="ATPase_AAA_core"/>
</dbReference>
<sequence>MDALSRLSEMSRQILQLARKEAAFFQHDQIRTEHILLAIAAVPEAVASRLLRRQGIDPQAVVREVVAHLHIGRAVDSRSITLSGPARRAIEIAALEAQRLGSEYIGTEHLLLGILAEKESLAGRVLTKLGIDSDVVRRQAAGLSDGGRQAATVGGGGAGSRGGRSRSKEGQGKPTLLAQFGRDLTALARGGKTDPLVGRTKELTRMSQILLRRTKNNPVLVGEAGVGKTAIVEGLAQAIVEHNVPDMLQGVRLVQLDLPGMVAGTKYRGDFEERLKGVVAEIVKEGNIVVYIDELHMLLGAGGAVGAVDAASMLKPALARGQVRCIGSTTWREYRRYIESDGALARRFQPVPVDEPSLEETVEILRGLRPAYEGFHGVAITDDAIESAATMSARYIPDRAMPDKAIDLIDEAAARAKVNRLMAPDEIRRLMRVREQAQTERDHAVEGHEYERAQQLGEEERRLGAEIEQLRAEWRKGLEQNAALIHSEDVAVVVAGWTGVPVATLTESQSARLLGTEEALAGRVVGQEQALRALGRSLRRSAAHLGDPNRPTGSFLFVGPSGVGKTEVARALAEYLFDSEDALVRLDMSEFSEYHTISRLVGAPPGYVGYENAGDLTEAIRRRPYSVVLFDEIDKAHPQVLTALLQIMDSGHLSDAQGRKVNFKNTVILMTANFGTERLRSAGVGFRPDGQNGVDAARVRDVIQQELKRQLLPEFLNRLDEIVVFQPLQPEHMGRIVELQLVRERANVVAKGYQLRWTPEVVALLAKDGYTAMEGARPVRTLIQQRIEDDITQQVLDGRLRAGQTIVVDVEDGAIRVRGEDAPEAEAEETKEEALVGV</sequence>
<dbReference type="Gene3D" id="4.10.860.10">
    <property type="entry name" value="UVR domain"/>
    <property type="match status" value="1"/>
</dbReference>
<evidence type="ECO:0000256" key="4">
    <source>
        <dbReference type="ARBA" id="ARBA00023186"/>
    </source>
</evidence>
<dbReference type="Pfam" id="PF10431">
    <property type="entry name" value="ClpB_D2-small"/>
    <property type="match status" value="1"/>
</dbReference>
<dbReference type="SMART" id="SM01086">
    <property type="entry name" value="ClpB_D2-small"/>
    <property type="match status" value="1"/>
</dbReference>
<dbReference type="InterPro" id="IPR036628">
    <property type="entry name" value="Clp_N_dom_sf"/>
</dbReference>
<dbReference type="FunFam" id="3.40.50.300:FF:000025">
    <property type="entry name" value="ATP-dependent Clp protease subunit"/>
    <property type="match status" value="1"/>
</dbReference>
<name>A0A6J4JMV0_9CHLR</name>
<dbReference type="Gene3D" id="1.10.8.60">
    <property type="match status" value="2"/>
</dbReference>
<dbReference type="AlphaFoldDB" id="A0A6J4JMV0"/>
<dbReference type="PROSITE" id="PS00870">
    <property type="entry name" value="CLPAB_1"/>
    <property type="match status" value="1"/>
</dbReference>
<evidence type="ECO:0000256" key="2">
    <source>
        <dbReference type="ARBA" id="ARBA00022741"/>
    </source>
</evidence>